<dbReference type="KEGG" id="mcad:Pan265_28700"/>
<dbReference type="EMBL" id="CP036280">
    <property type="protein sequence ID" value="QDU72992.1"/>
    <property type="molecule type" value="Genomic_DNA"/>
</dbReference>
<dbReference type="Gene3D" id="3.40.710.10">
    <property type="entry name" value="DD-peptidase/beta-lactamase superfamily"/>
    <property type="match status" value="1"/>
</dbReference>
<dbReference type="OrthoDB" id="1884322at2"/>
<keyword evidence="3" id="KW-1185">Reference proteome</keyword>
<dbReference type="Pfam" id="PF13354">
    <property type="entry name" value="Beta-lactamase2"/>
    <property type="match status" value="1"/>
</dbReference>
<dbReference type="GO" id="GO:0008800">
    <property type="term" value="F:beta-lactamase activity"/>
    <property type="evidence" value="ECO:0007669"/>
    <property type="project" value="InterPro"/>
</dbReference>
<dbReference type="SUPFAM" id="SSF56601">
    <property type="entry name" value="beta-lactamase/transpeptidase-like"/>
    <property type="match status" value="1"/>
</dbReference>
<evidence type="ECO:0000313" key="3">
    <source>
        <dbReference type="Proteomes" id="UP000320386"/>
    </source>
</evidence>
<sequence length="318" mass="34894">MGALTDPSSPWLDLPEVSLPIVLEASAAGLDELVDLPEGSALTLARVDRETATVRAARWRDTGSLEFYPASTIKLATVALALGVMDRYGWDLDTVIEVGDDLPISLRRLLASTIVLSSNSGFCTLHELVGTRETHEAMRSWGIKDSIVRRHFRRPAYSHSRVIKAYRGGEVVTTIPERPAFDAEPETSGVKTRSNVYTTDDFCRLAAAVLAGPDVRGTTFYNHLPNWLSLTNHSYVAEGLGEVTGKLAGHPAFVTLNKPGWWPGTGAVSEVGYIYDVQMDEHYVFGVYHQGTLPEAHVNTMRAFEAVFTAIHRDGLRL</sequence>
<feature type="domain" description="Beta-lactamase class A catalytic" evidence="1">
    <location>
        <begin position="63"/>
        <end position="287"/>
    </location>
</feature>
<dbReference type="RefSeq" id="WP_145447134.1">
    <property type="nucleotide sequence ID" value="NZ_CP036280.1"/>
</dbReference>
<dbReference type="AlphaFoldDB" id="A0A518C195"/>
<evidence type="ECO:0000259" key="1">
    <source>
        <dbReference type="Pfam" id="PF13354"/>
    </source>
</evidence>
<protein>
    <recommendedName>
        <fullName evidence="1">Beta-lactamase class A catalytic domain-containing protein</fullName>
    </recommendedName>
</protein>
<accession>A0A518C195</accession>
<name>A0A518C195_9BACT</name>
<dbReference type="InterPro" id="IPR045155">
    <property type="entry name" value="Beta-lactam_cat"/>
</dbReference>
<dbReference type="GO" id="GO:0030655">
    <property type="term" value="P:beta-lactam antibiotic catabolic process"/>
    <property type="evidence" value="ECO:0007669"/>
    <property type="project" value="InterPro"/>
</dbReference>
<evidence type="ECO:0000313" key="2">
    <source>
        <dbReference type="EMBL" id="QDU72992.1"/>
    </source>
</evidence>
<gene>
    <name evidence="2" type="ORF">Pan265_28700</name>
</gene>
<organism evidence="2 3">
    <name type="scientific">Mucisphaera calidilacus</name>
    <dbReference type="NCBI Taxonomy" id="2527982"/>
    <lineage>
        <taxon>Bacteria</taxon>
        <taxon>Pseudomonadati</taxon>
        <taxon>Planctomycetota</taxon>
        <taxon>Phycisphaerae</taxon>
        <taxon>Phycisphaerales</taxon>
        <taxon>Phycisphaeraceae</taxon>
        <taxon>Mucisphaera</taxon>
    </lineage>
</organism>
<dbReference type="Proteomes" id="UP000320386">
    <property type="component" value="Chromosome"/>
</dbReference>
<proteinExistence type="predicted"/>
<dbReference type="InterPro" id="IPR012338">
    <property type="entry name" value="Beta-lactam/transpept-like"/>
</dbReference>
<reference evidence="2 3" key="1">
    <citation type="submission" date="2019-02" db="EMBL/GenBank/DDBJ databases">
        <title>Deep-cultivation of Planctomycetes and their phenomic and genomic characterization uncovers novel biology.</title>
        <authorList>
            <person name="Wiegand S."/>
            <person name="Jogler M."/>
            <person name="Boedeker C."/>
            <person name="Pinto D."/>
            <person name="Vollmers J."/>
            <person name="Rivas-Marin E."/>
            <person name="Kohn T."/>
            <person name="Peeters S.H."/>
            <person name="Heuer A."/>
            <person name="Rast P."/>
            <person name="Oberbeckmann S."/>
            <person name="Bunk B."/>
            <person name="Jeske O."/>
            <person name="Meyerdierks A."/>
            <person name="Storesund J.E."/>
            <person name="Kallscheuer N."/>
            <person name="Luecker S."/>
            <person name="Lage O.M."/>
            <person name="Pohl T."/>
            <person name="Merkel B.J."/>
            <person name="Hornburger P."/>
            <person name="Mueller R.-W."/>
            <person name="Bruemmer F."/>
            <person name="Labrenz M."/>
            <person name="Spormann A.M."/>
            <person name="Op den Camp H."/>
            <person name="Overmann J."/>
            <person name="Amann R."/>
            <person name="Jetten M.S.M."/>
            <person name="Mascher T."/>
            <person name="Medema M.H."/>
            <person name="Devos D.P."/>
            <person name="Kaster A.-K."/>
            <person name="Ovreas L."/>
            <person name="Rohde M."/>
            <person name="Galperin M.Y."/>
            <person name="Jogler C."/>
        </authorList>
    </citation>
    <scope>NUCLEOTIDE SEQUENCE [LARGE SCALE GENOMIC DNA]</scope>
    <source>
        <strain evidence="2 3">Pan265</strain>
    </source>
</reference>